<dbReference type="Pfam" id="PF00069">
    <property type="entry name" value="Pkinase"/>
    <property type="match status" value="1"/>
</dbReference>
<organism evidence="2 3">
    <name type="scientific">Ichthyophthirius multifiliis</name>
    <name type="common">White spot disease agent</name>
    <name type="synonym">Ich</name>
    <dbReference type="NCBI Taxonomy" id="5932"/>
    <lineage>
        <taxon>Eukaryota</taxon>
        <taxon>Sar</taxon>
        <taxon>Alveolata</taxon>
        <taxon>Ciliophora</taxon>
        <taxon>Intramacronucleata</taxon>
        <taxon>Oligohymenophorea</taxon>
        <taxon>Hymenostomatida</taxon>
        <taxon>Ophryoglenina</taxon>
        <taxon>Ichthyophthirius</taxon>
    </lineage>
</organism>
<dbReference type="InterPro" id="IPR000719">
    <property type="entry name" value="Prot_kinase_dom"/>
</dbReference>
<evidence type="ECO:0000259" key="1">
    <source>
        <dbReference type="PROSITE" id="PS50011"/>
    </source>
</evidence>
<gene>
    <name evidence="2" type="ORF">IMG5_097490</name>
</gene>
<evidence type="ECO:0000313" key="3">
    <source>
        <dbReference type="Proteomes" id="UP000008983"/>
    </source>
</evidence>
<accession>G0QRT8</accession>
<dbReference type="GO" id="GO:0005634">
    <property type="term" value="C:nucleus"/>
    <property type="evidence" value="ECO:0007669"/>
    <property type="project" value="TreeGrafter"/>
</dbReference>
<dbReference type="Gene3D" id="1.10.510.10">
    <property type="entry name" value="Transferase(Phosphotransferase) domain 1"/>
    <property type="match status" value="1"/>
</dbReference>
<dbReference type="SMART" id="SM00220">
    <property type="entry name" value="S_TKc"/>
    <property type="match status" value="1"/>
</dbReference>
<protein>
    <submittedName>
        <fullName evidence="2">Protein kinase domain protein</fullName>
        <ecNumber evidence="2">2.7.12.1</ecNumber>
    </submittedName>
</protein>
<dbReference type="GO" id="GO:0005737">
    <property type="term" value="C:cytoplasm"/>
    <property type="evidence" value="ECO:0007669"/>
    <property type="project" value="TreeGrafter"/>
</dbReference>
<dbReference type="RefSeq" id="XP_004035558.1">
    <property type="nucleotide sequence ID" value="XM_004035510.1"/>
</dbReference>
<sequence>MHRDLKPENIMFKEKDKLDSLVIVDFGLAEIEDELPYLFNKCGTPGYVAPEIANYQEKSENGYSGLCDVFSAGIIFYTLLFYKSLFIGKKFNEVLKLNKECNINFLDKSFQDLPFDTLDLLQKMLEKNPSNRISAEDALKHSYFKNEKEKRKTQKQQLGSIQQLFYCKQF</sequence>
<dbReference type="InterPro" id="IPR011009">
    <property type="entry name" value="Kinase-like_dom_sf"/>
</dbReference>
<dbReference type="GeneID" id="14908224"/>
<dbReference type="EC" id="2.7.12.1" evidence="2"/>
<dbReference type="GO" id="GO:0044773">
    <property type="term" value="P:mitotic DNA damage checkpoint signaling"/>
    <property type="evidence" value="ECO:0007669"/>
    <property type="project" value="TreeGrafter"/>
</dbReference>
<evidence type="ECO:0000313" key="2">
    <source>
        <dbReference type="EMBL" id="EGR32072.1"/>
    </source>
</evidence>
<dbReference type="GO" id="GO:0004712">
    <property type="term" value="F:protein serine/threonine/tyrosine kinase activity"/>
    <property type="evidence" value="ECO:0007669"/>
    <property type="project" value="UniProtKB-EC"/>
</dbReference>
<proteinExistence type="predicted"/>
<dbReference type="OrthoDB" id="285287at2759"/>
<dbReference type="GO" id="GO:0004674">
    <property type="term" value="F:protein serine/threonine kinase activity"/>
    <property type="evidence" value="ECO:0007669"/>
    <property type="project" value="TreeGrafter"/>
</dbReference>
<dbReference type="eggNOG" id="KOG0032">
    <property type="taxonomic scope" value="Eukaryota"/>
</dbReference>
<dbReference type="AlphaFoldDB" id="G0QRT8"/>
<dbReference type="InParanoid" id="G0QRT8"/>
<dbReference type="PANTHER" id="PTHR44167:SF18">
    <property type="entry name" value="PROTEIN KINASE DOMAIN-CONTAINING PROTEIN"/>
    <property type="match status" value="1"/>
</dbReference>
<reference evidence="2 3" key="1">
    <citation type="submission" date="2011-07" db="EMBL/GenBank/DDBJ databases">
        <authorList>
            <person name="Coyne R."/>
            <person name="Brami D."/>
            <person name="Johnson J."/>
            <person name="Hostetler J."/>
            <person name="Hannick L."/>
            <person name="Clark T."/>
            <person name="Cassidy-Hanley D."/>
            <person name="Inman J."/>
        </authorList>
    </citation>
    <scope>NUCLEOTIDE SEQUENCE [LARGE SCALE GENOMIC DNA]</scope>
    <source>
        <strain evidence="2 3">G5</strain>
    </source>
</reference>
<keyword evidence="2" id="KW-0808">Transferase</keyword>
<keyword evidence="3" id="KW-1185">Reference proteome</keyword>
<dbReference type="PROSITE" id="PS50011">
    <property type="entry name" value="PROTEIN_KINASE_DOM"/>
    <property type="match status" value="1"/>
</dbReference>
<dbReference type="STRING" id="857967.G0QRT8"/>
<dbReference type="Proteomes" id="UP000008983">
    <property type="component" value="Unassembled WGS sequence"/>
</dbReference>
<dbReference type="GO" id="GO:0005524">
    <property type="term" value="F:ATP binding"/>
    <property type="evidence" value="ECO:0007669"/>
    <property type="project" value="InterPro"/>
</dbReference>
<dbReference type="PANTHER" id="PTHR44167">
    <property type="entry name" value="OVARIAN-SPECIFIC SERINE/THREONINE-PROTEIN KINASE LOK-RELATED"/>
    <property type="match status" value="1"/>
</dbReference>
<feature type="domain" description="Protein kinase" evidence="1">
    <location>
        <begin position="1"/>
        <end position="144"/>
    </location>
</feature>
<dbReference type="EMBL" id="GL983799">
    <property type="protein sequence ID" value="EGR32072.1"/>
    <property type="molecule type" value="Genomic_DNA"/>
</dbReference>
<dbReference type="OMA" id="CMISIRY"/>
<dbReference type="SUPFAM" id="SSF56112">
    <property type="entry name" value="Protein kinase-like (PK-like)"/>
    <property type="match status" value="1"/>
</dbReference>
<name>G0QRT8_ICHMU</name>
<keyword evidence="2" id="KW-0418">Kinase</keyword>